<evidence type="ECO:0000256" key="2">
    <source>
        <dbReference type="ARBA" id="ARBA00022692"/>
    </source>
</evidence>
<dbReference type="InterPro" id="IPR002781">
    <property type="entry name" value="TM_pro_TauE-like"/>
</dbReference>
<evidence type="ECO:0000313" key="6">
    <source>
        <dbReference type="EMBL" id="MBA5778487.1"/>
    </source>
</evidence>
<comment type="caution">
    <text evidence="6">The sequence shown here is derived from an EMBL/GenBank/DDBJ whole genome shotgun (WGS) entry which is preliminary data.</text>
</comment>
<evidence type="ECO:0000256" key="4">
    <source>
        <dbReference type="ARBA" id="ARBA00023136"/>
    </source>
</evidence>
<comment type="similarity">
    <text evidence="5">Belongs to the 4-toluene sulfonate uptake permease (TSUP) (TC 2.A.102) family.</text>
</comment>
<dbReference type="AlphaFoldDB" id="A0A839AIB6"/>
<dbReference type="Proteomes" id="UP000541109">
    <property type="component" value="Unassembled WGS sequence"/>
</dbReference>
<dbReference type="EMBL" id="JACFXV010000063">
    <property type="protein sequence ID" value="MBA5778487.1"/>
    <property type="molecule type" value="Genomic_DNA"/>
</dbReference>
<proteinExistence type="inferred from homology"/>
<dbReference type="GO" id="GO:0005886">
    <property type="term" value="C:plasma membrane"/>
    <property type="evidence" value="ECO:0007669"/>
    <property type="project" value="UniProtKB-SubCell"/>
</dbReference>
<feature type="transmembrane region" description="Helical" evidence="5">
    <location>
        <begin position="79"/>
        <end position="99"/>
    </location>
</feature>
<evidence type="ECO:0000256" key="1">
    <source>
        <dbReference type="ARBA" id="ARBA00004141"/>
    </source>
</evidence>
<accession>A0A839AIB6</accession>
<keyword evidence="2 5" id="KW-0812">Transmembrane</keyword>
<dbReference type="RefSeq" id="WP_182166817.1">
    <property type="nucleotide sequence ID" value="NZ_JACFXV010000063.1"/>
</dbReference>
<evidence type="ECO:0000313" key="7">
    <source>
        <dbReference type="Proteomes" id="UP000541109"/>
    </source>
</evidence>
<comment type="subcellular location">
    <subcellularLocation>
        <location evidence="5">Cell membrane</location>
        <topology evidence="5">Multi-pass membrane protein</topology>
    </subcellularLocation>
    <subcellularLocation>
        <location evidence="1">Membrane</location>
        <topology evidence="1">Multi-pass membrane protein</topology>
    </subcellularLocation>
</comment>
<keyword evidence="3 5" id="KW-1133">Transmembrane helix</keyword>
<sequence length="253" mass="26127">MLTLFPPEISALTGWLLVGASFFTSALTAAVGLGGGAALIAIMANLMPVTALVPVHGVIQLGSNAGRAIVQFRHMEWAILGWFAAGAVIGALAGGSIAVSLPAPVLRLGIGLFILWMMWGTVPKFHEAPKRVMVATGFVATALSMFFGAAGPVGGAVLATLGLSRHGFVATQAGTALLMHLLKIAVFGLLGFAFAPWAGLMAAMIASGFLGTLAGTQLLGRMNEQTFRKGFKLVMTVLALNLLWRGVAEMIGI</sequence>
<reference evidence="6 7" key="1">
    <citation type="submission" date="2020-07" db="EMBL/GenBank/DDBJ databases">
        <title>Stappia sp., F7233, whole genome shotgun sequencing project.</title>
        <authorList>
            <person name="Jiang S."/>
            <person name="Liu Z.W."/>
            <person name="Du Z.J."/>
        </authorList>
    </citation>
    <scope>NUCLEOTIDE SEQUENCE [LARGE SCALE GENOMIC DNA]</scope>
    <source>
        <strain evidence="6 7">F7233</strain>
    </source>
</reference>
<organism evidence="6 7">
    <name type="scientific">Stappia albiluteola</name>
    <dbReference type="NCBI Taxonomy" id="2758565"/>
    <lineage>
        <taxon>Bacteria</taxon>
        <taxon>Pseudomonadati</taxon>
        <taxon>Pseudomonadota</taxon>
        <taxon>Alphaproteobacteria</taxon>
        <taxon>Hyphomicrobiales</taxon>
        <taxon>Stappiaceae</taxon>
        <taxon>Stappia</taxon>
    </lineage>
</organism>
<feature type="transmembrane region" description="Helical" evidence="5">
    <location>
        <begin position="184"/>
        <end position="210"/>
    </location>
</feature>
<keyword evidence="4 5" id="KW-0472">Membrane</keyword>
<evidence type="ECO:0000256" key="5">
    <source>
        <dbReference type="RuleBase" id="RU363041"/>
    </source>
</evidence>
<evidence type="ECO:0000256" key="3">
    <source>
        <dbReference type="ARBA" id="ARBA00022989"/>
    </source>
</evidence>
<keyword evidence="5" id="KW-1003">Cell membrane</keyword>
<dbReference type="Pfam" id="PF01925">
    <property type="entry name" value="TauE"/>
    <property type="match status" value="1"/>
</dbReference>
<name>A0A839AIB6_9HYPH</name>
<feature type="transmembrane region" description="Helical" evidence="5">
    <location>
        <begin position="134"/>
        <end position="164"/>
    </location>
</feature>
<gene>
    <name evidence="6" type="ORF">H2509_15260</name>
</gene>
<protein>
    <recommendedName>
        <fullName evidence="5">Probable membrane transporter protein</fullName>
    </recommendedName>
</protein>
<feature type="transmembrane region" description="Helical" evidence="5">
    <location>
        <begin position="105"/>
        <end position="122"/>
    </location>
</feature>
<keyword evidence="7" id="KW-1185">Reference proteome</keyword>
<feature type="transmembrane region" description="Helical" evidence="5">
    <location>
        <begin position="12"/>
        <end position="31"/>
    </location>
</feature>